<keyword evidence="2" id="KW-1185">Reference proteome</keyword>
<dbReference type="OrthoDB" id="5394455at2759"/>
<name>A0A9P4P1B0_9PEZI</name>
<dbReference type="EMBL" id="MU007010">
    <property type="protein sequence ID" value="KAF2436390.1"/>
    <property type="molecule type" value="Genomic_DNA"/>
</dbReference>
<proteinExistence type="predicted"/>
<gene>
    <name evidence="1" type="ORF">EJ08DRAFT_691562</name>
</gene>
<evidence type="ECO:0000313" key="2">
    <source>
        <dbReference type="Proteomes" id="UP000800235"/>
    </source>
</evidence>
<reference evidence="1" key="1">
    <citation type="journal article" date="2020" name="Stud. Mycol.">
        <title>101 Dothideomycetes genomes: a test case for predicting lifestyles and emergence of pathogens.</title>
        <authorList>
            <person name="Haridas S."/>
            <person name="Albert R."/>
            <person name="Binder M."/>
            <person name="Bloem J."/>
            <person name="Labutti K."/>
            <person name="Salamov A."/>
            <person name="Andreopoulos B."/>
            <person name="Baker S."/>
            <person name="Barry K."/>
            <person name="Bills G."/>
            <person name="Bluhm B."/>
            <person name="Cannon C."/>
            <person name="Castanera R."/>
            <person name="Culley D."/>
            <person name="Daum C."/>
            <person name="Ezra D."/>
            <person name="Gonzalez J."/>
            <person name="Henrissat B."/>
            <person name="Kuo A."/>
            <person name="Liang C."/>
            <person name="Lipzen A."/>
            <person name="Lutzoni F."/>
            <person name="Magnuson J."/>
            <person name="Mondo S."/>
            <person name="Nolan M."/>
            <person name="Ohm R."/>
            <person name="Pangilinan J."/>
            <person name="Park H.-J."/>
            <person name="Ramirez L."/>
            <person name="Alfaro M."/>
            <person name="Sun H."/>
            <person name="Tritt A."/>
            <person name="Yoshinaga Y."/>
            <person name="Zwiers L.-H."/>
            <person name="Turgeon B."/>
            <person name="Goodwin S."/>
            <person name="Spatafora J."/>
            <person name="Crous P."/>
            <person name="Grigoriev I."/>
        </authorList>
    </citation>
    <scope>NUCLEOTIDE SEQUENCE</scope>
    <source>
        <strain evidence="1">CBS 130266</strain>
    </source>
</reference>
<sequence length="101" mass="10792">MRVAEVLSDLTSLRVCDPTAAQSLVSARPSPPSSSTEAVKAKTAAALQKGKSVQEDTDLQRAKDLIDLHYKVKVAHENGRADEGLEGARRDVRAVLRGLGL</sequence>
<dbReference type="Proteomes" id="UP000800235">
    <property type="component" value="Unassembled WGS sequence"/>
</dbReference>
<organism evidence="1 2">
    <name type="scientific">Tothia fuscella</name>
    <dbReference type="NCBI Taxonomy" id="1048955"/>
    <lineage>
        <taxon>Eukaryota</taxon>
        <taxon>Fungi</taxon>
        <taxon>Dikarya</taxon>
        <taxon>Ascomycota</taxon>
        <taxon>Pezizomycotina</taxon>
        <taxon>Dothideomycetes</taxon>
        <taxon>Pleosporomycetidae</taxon>
        <taxon>Venturiales</taxon>
        <taxon>Cylindrosympodiaceae</taxon>
        <taxon>Tothia</taxon>
    </lineage>
</organism>
<evidence type="ECO:0000313" key="1">
    <source>
        <dbReference type="EMBL" id="KAF2436390.1"/>
    </source>
</evidence>
<dbReference type="AlphaFoldDB" id="A0A9P4P1B0"/>
<accession>A0A9P4P1B0</accession>
<comment type="caution">
    <text evidence="1">The sequence shown here is derived from an EMBL/GenBank/DDBJ whole genome shotgun (WGS) entry which is preliminary data.</text>
</comment>
<protein>
    <submittedName>
        <fullName evidence="1">Uncharacterized protein</fullName>
    </submittedName>
</protein>